<evidence type="ECO:0000256" key="6">
    <source>
        <dbReference type="ARBA" id="ARBA00023212"/>
    </source>
</evidence>
<evidence type="ECO:0000256" key="5">
    <source>
        <dbReference type="ARBA" id="ARBA00022840"/>
    </source>
</evidence>
<dbReference type="OrthoDB" id="2414662at2759"/>
<name>A0A8X8B4X4_BRACI</name>
<keyword evidence="7" id="KW-0413">Isomerase</keyword>
<evidence type="ECO:0000256" key="8">
    <source>
        <dbReference type="SAM" id="MobiDB-lite"/>
    </source>
</evidence>
<comment type="caution">
    <text evidence="10">The sequence shown here is derived from an EMBL/GenBank/DDBJ whole genome shotgun (WGS) entry which is preliminary data.</text>
</comment>
<keyword evidence="2" id="KW-0963">Cytoplasm</keyword>
<dbReference type="AlphaFoldDB" id="A0A8X8B4X4"/>
<evidence type="ECO:0000313" key="11">
    <source>
        <dbReference type="Proteomes" id="UP000886595"/>
    </source>
</evidence>
<sequence>MEFETVLAATMQGLINPGDQVNLSLHLFTILTKQRSLWLVAANITRAILMNTAQRRRCSQEKSLKQVKSLIAIASLCVENDVLVFSDEVYDKLSFEMDHEFKTFYDAKFGRKKLPEDPQESKPEDGSSSNKEEEASQVPTNPAQVTFFCLFLKALERFNVHCFLKKSMFPPFEFAETRALAESLSSVFHGLWESLFFFQGYHPWEPKCEVGKHQGNRLIENAKRLLKEAVVMPIKYPSYFNGLLSPWKGILLFGPPSTGKTMLAKAVATECNTTFFNISTSSVIRKWRGRYDPWHCEERIDPFIN</sequence>
<dbReference type="Proteomes" id="UP000886595">
    <property type="component" value="Unassembled WGS sequence"/>
</dbReference>
<dbReference type="GO" id="GO:0016853">
    <property type="term" value="F:isomerase activity"/>
    <property type="evidence" value="ECO:0007669"/>
    <property type="project" value="UniProtKB-KW"/>
</dbReference>
<evidence type="ECO:0000256" key="7">
    <source>
        <dbReference type="ARBA" id="ARBA00023235"/>
    </source>
</evidence>
<evidence type="ECO:0000256" key="1">
    <source>
        <dbReference type="ARBA" id="ARBA00004186"/>
    </source>
</evidence>
<dbReference type="InterPro" id="IPR050304">
    <property type="entry name" value="MT-severing_AAA_ATPase"/>
</dbReference>
<keyword evidence="3" id="KW-0493">Microtubule</keyword>
<dbReference type="GO" id="GO:0005874">
    <property type="term" value="C:microtubule"/>
    <property type="evidence" value="ECO:0007669"/>
    <property type="project" value="UniProtKB-KW"/>
</dbReference>
<dbReference type="GO" id="GO:0005524">
    <property type="term" value="F:ATP binding"/>
    <property type="evidence" value="ECO:0007669"/>
    <property type="project" value="UniProtKB-KW"/>
</dbReference>
<gene>
    <name evidence="10" type="ORF">Bca52824_015933</name>
</gene>
<evidence type="ECO:0000313" key="10">
    <source>
        <dbReference type="EMBL" id="KAG2322720.1"/>
    </source>
</evidence>
<dbReference type="PANTHER" id="PTHR23074:SF78">
    <property type="entry name" value="KATANIN P60 ATPASE-CONTAINING SUBUNIT A-LIKE 2"/>
    <property type="match status" value="1"/>
</dbReference>
<keyword evidence="4" id="KW-0547">Nucleotide-binding</keyword>
<dbReference type="GO" id="GO:0005819">
    <property type="term" value="C:spindle"/>
    <property type="evidence" value="ECO:0007669"/>
    <property type="project" value="UniProtKB-SubCell"/>
</dbReference>
<dbReference type="GO" id="GO:0016887">
    <property type="term" value="F:ATP hydrolysis activity"/>
    <property type="evidence" value="ECO:0007669"/>
    <property type="project" value="InterPro"/>
</dbReference>
<organism evidence="10 11">
    <name type="scientific">Brassica carinata</name>
    <name type="common">Ethiopian mustard</name>
    <name type="synonym">Abyssinian cabbage</name>
    <dbReference type="NCBI Taxonomy" id="52824"/>
    <lineage>
        <taxon>Eukaryota</taxon>
        <taxon>Viridiplantae</taxon>
        <taxon>Streptophyta</taxon>
        <taxon>Embryophyta</taxon>
        <taxon>Tracheophyta</taxon>
        <taxon>Spermatophyta</taxon>
        <taxon>Magnoliopsida</taxon>
        <taxon>eudicotyledons</taxon>
        <taxon>Gunneridae</taxon>
        <taxon>Pentapetalae</taxon>
        <taxon>rosids</taxon>
        <taxon>malvids</taxon>
        <taxon>Brassicales</taxon>
        <taxon>Brassicaceae</taxon>
        <taxon>Brassiceae</taxon>
        <taxon>Brassica</taxon>
    </lineage>
</organism>
<evidence type="ECO:0000256" key="4">
    <source>
        <dbReference type="ARBA" id="ARBA00022741"/>
    </source>
</evidence>
<proteinExistence type="predicted"/>
<dbReference type="InterPro" id="IPR027417">
    <property type="entry name" value="P-loop_NTPase"/>
</dbReference>
<accession>A0A8X8B4X4</accession>
<evidence type="ECO:0000256" key="3">
    <source>
        <dbReference type="ARBA" id="ARBA00022701"/>
    </source>
</evidence>
<keyword evidence="5" id="KW-0067">ATP-binding</keyword>
<feature type="region of interest" description="Disordered" evidence="8">
    <location>
        <begin position="113"/>
        <end position="138"/>
    </location>
</feature>
<keyword evidence="6" id="KW-0206">Cytoskeleton</keyword>
<evidence type="ECO:0000256" key="2">
    <source>
        <dbReference type="ARBA" id="ARBA00022490"/>
    </source>
</evidence>
<dbReference type="InterPro" id="IPR003959">
    <property type="entry name" value="ATPase_AAA_core"/>
</dbReference>
<feature type="domain" description="ATPase AAA-type core" evidence="9">
    <location>
        <begin position="250"/>
        <end position="289"/>
    </location>
</feature>
<dbReference type="EMBL" id="JAAMPC010000003">
    <property type="protein sequence ID" value="KAG2322720.1"/>
    <property type="molecule type" value="Genomic_DNA"/>
</dbReference>
<evidence type="ECO:0000259" key="9">
    <source>
        <dbReference type="Pfam" id="PF00004"/>
    </source>
</evidence>
<dbReference type="Gene3D" id="3.40.50.300">
    <property type="entry name" value="P-loop containing nucleotide triphosphate hydrolases"/>
    <property type="match status" value="1"/>
</dbReference>
<protein>
    <recommendedName>
        <fullName evidence="9">ATPase AAA-type core domain-containing protein</fullName>
    </recommendedName>
</protein>
<keyword evidence="11" id="KW-1185">Reference proteome</keyword>
<dbReference type="PANTHER" id="PTHR23074">
    <property type="entry name" value="AAA DOMAIN-CONTAINING"/>
    <property type="match status" value="1"/>
</dbReference>
<dbReference type="SUPFAM" id="SSF52540">
    <property type="entry name" value="P-loop containing nucleoside triphosphate hydrolases"/>
    <property type="match status" value="1"/>
</dbReference>
<dbReference type="Pfam" id="PF00004">
    <property type="entry name" value="AAA"/>
    <property type="match status" value="1"/>
</dbReference>
<comment type="subcellular location">
    <subcellularLocation>
        <location evidence="1">Cytoplasm</location>
        <location evidence="1">Cytoskeleton</location>
        <location evidence="1">Spindle</location>
    </subcellularLocation>
</comment>
<feature type="compositionally biased region" description="Basic and acidic residues" evidence="8">
    <location>
        <begin position="113"/>
        <end position="134"/>
    </location>
</feature>
<reference evidence="10 11" key="1">
    <citation type="submission" date="2020-02" db="EMBL/GenBank/DDBJ databases">
        <authorList>
            <person name="Ma Q."/>
            <person name="Huang Y."/>
            <person name="Song X."/>
            <person name="Pei D."/>
        </authorList>
    </citation>
    <scope>NUCLEOTIDE SEQUENCE [LARGE SCALE GENOMIC DNA]</scope>
    <source>
        <strain evidence="10">Sxm20200214</strain>
        <tissue evidence="10">Leaf</tissue>
    </source>
</reference>